<dbReference type="FunFam" id="1.10.420.10:FF:000001">
    <property type="entry name" value="Peroxidase"/>
    <property type="match status" value="1"/>
</dbReference>
<reference evidence="19" key="2">
    <citation type="submission" date="2025-08" db="UniProtKB">
        <authorList>
            <consortium name="RefSeq"/>
        </authorList>
    </citation>
    <scope>IDENTIFICATION</scope>
    <source>
        <tissue evidence="19">Etiolated seedlings</tissue>
    </source>
</reference>
<feature type="binding site" evidence="14">
    <location>
        <position position="118"/>
    </location>
    <ligand>
        <name>Ca(2+)</name>
        <dbReference type="ChEBI" id="CHEBI:29108"/>
        <label>2</label>
    </ligand>
</feature>
<dbReference type="GO" id="GO:0140825">
    <property type="term" value="F:lactoperoxidase activity"/>
    <property type="evidence" value="ECO:0007669"/>
    <property type="project" value="UniProtKB-EC"/>
</dbReference>
<dbReference type="EC" id="1.11.1.7" evidence="3"/>
<dbReference type="GO" id="GO:0046872">
    <property type="term" value="F:metal ion binding"/>
    <property type="evidence" value="ECO:0007669"/>
    <property type="project" value="UniProtKB-KW"/>
</dbReference>
<dbReference type="Proteomes" id="UP000087171">
    <property type="component" value="Chromosome Ca3"/>
</dbReference>
<feature type="domain" description="Plant heme peroxidase family profile" evidence="17">
    <location>
        <begin position="11"/>
        <end position="198"/>
    </location>
</feature>
<evidence type="ECO:0000256" key="12">
    <source>
        <dbReference type="ARBA" id="ARBA00023324"/>
    </source>
</evidence>
<evidence type="ECO:0000256" key="15">
    <source>
        <dbReference type="PIRSR" id="PIRSR600823-5"/>
    </source>
</evidence>
<dbReference type="PaxDb" id="3827-XP_004493349.1"/>
<dbReference type="InterPro" id="IPR000823">
    <property type="entry name" value="Peroxidase_pln"/>
</dbReference>
<evidence type="ECO:0000256" key="7">
    <source>
        <dbReference type="ARBA" id="ARBA00022723"/>
    </source>
</evidence>
<dbReference type="Gene3D" id="1.10.420.10">
    <property type="entry name" value="Peroxidase, domain 2"/>
    <property type="match status" value="1"/>
</dbReference>
<dbReference type="KEGG" id="cam:101513670"/>
<evidence type="ECO:0000256" key="9">
    <source>
        <dbReference type="ARBA" id="ARBA00023002"/>
    </source>
</evidence>
<dbReference type="GO" id="GO:0006979">
    <property type="term" value="P:response to oxidative stress"/>
    <property type="evidence" value="ECO:0007669"/>
    <property type="project" value="InterPro"/>
</dbReference>
<evidence type="ECO:0000256" key="2">
    <source>
        <dbReference type="ARBA" id="ARBA00002322"/>
    </source>
</evidence>
<dbReference type="Pfam" id="PF00141">
    <property type="entry name" value="peroxidase"/>
    <property type="match status" value="1"/>
</dbReference>
<dbReference type="InterPro" id="IPR002016">
    <property type="entry name" value="Haem_peroxidase"/>
</dbReference>
<protein>
    <recommendedName>
        <fullName evidence="3">peroxidase</fullName>
        <ecNumber evidence="3">1.11.1.7</ecNumber>
    </recommendedName>
</protein>
<dbReference type="OrthoDB" id="2113341at2759"/>
<comment type="catalytic activity">
    <reaction evidence="1">
        <text>2 a phenolic donor + H2O2 = 2 a phenolic radical donor + 2 H2O</text>
        <dbReference type="Rhea" id="RHEA:56136"/>
        <dbReference type="ChEBI" id="CHEBI:15377"/>
        <dbReference type="ChEBI" id="CHEBI:16240"/>
        <dbReference type="ChEBI" id="CHEBI:139520"/>
        <dbReference type="ChEBI" id="CHEBI:139521"/>
        <dbReference type="EC" id="1.11.1.7"/>
    </reaction>
</comment>
<dbReference type="SUPFAM" id="SSF48113">
    <property type="entry name" value="Heme-dependent peroxidases"/>
    <property type="match status" value="1"/>
</dbReference>
<keyword evidence="5" id="KW-0575">Peroxidase</keyword>
<evidence type="ECO:0000256" key="16">
    <source>
        <dbReference type="RuleBase" id="RU004241"/>
    </source>
</evidence>
<evidence type="ECO:0000256" key="6">
    <source>
        <dbReference type="ARBA" id="ARBA00022617"/>
    </source>
</evidence>
<dbReference type="RefSeq" id="XP_012569207.1">
    <property type="nucleotide sequence ID" value="XM_012713753.1"/>
</dbReference>
<dbReference type="STRING" id="3827.A0A1S3E0C4"/>
<keyword evidence="7 14" id="KW-0479">Metal-binding</keyword>
<feature type="binding site" evidence="13">
    <location>
        <position position="45"/>
    </location>
    <ligand>
        <name>substrate</name>
    </ligand>
</feature>
<name>A0A1S3E0C4_CICAR</name>
<evidence type="ECO:0000256" key="11">
    <source>
        <dbReference type="ARBA" id="ARBA00023157"/>
    </source>
</evidence>
<evidence type="ECO:0000256" key="3">
    <source>
        <dbReference type="ARBA" id="ARBA00012313"/>
    </source>
</evidence>
<dbReference type="AlphaFoldDB" id="A0A1S3E0C4"/>
<dbReference type="GeneID" id="101513670"/>
<dbReference type="PRINTS" id="PR00461">
    <property type="entry name" value="PLPEROXIDASE"/>
</dbReference>
<evidence type="ECO:0000256" key="13">
    <source>
        <dbReference type="PIRSR" id="PIRSR600823-2"/>
    </source>
</evidence>
<keyword evidence="11 15" id="KW-1015">Disulfide bond</keyword>
<keyword evidence="10 14" id="KW-0408">Iron</keyword>
<feature type="binding site" evidence="14">
    <location>
        <position position="126"/>
    </location>
    <ligand>
        <name>Ca(2+)</name>
        <dbReference type="ChEBI" id="CHEBI:29108"/>
        <label>2</label>
    </ligand>
</feature>
<reference evidence="18" key="1">
    <citation type="journal article" date="2013" name="Nat. Biotechnol.">
        <title>Draft genome sequence of chickpea (Cicer arietinum) provides a resource for trait improvement.</title>
        <authorList>
            <person name="Varshney R.K."/>
            <person name="Song C."/>
            <person name="Saxena R.K."/>
            <person name="Azam S."/>
            <person name="Yu S."/>
            <person name="Sharpe A.G."/>
            <person name="Cannon S."/>
            <person name="Baek J."/>
            <person name="Rosen B.D."/>
            <person name="Tar'an B."/>
            <person name="Millan T."/>
            <person name="Zhang X."/>
            <person name="Ramsay L.D."/>
            <person name="Iwata A."/>
            <person name="Wang Y."/>
            <person name="Nelson W."/>
            <person name="Farmer A.D."/>
            <person name="Gaur P.M."/>
            <person name="Soderlund C."/>
            <person name="Penmetsa R.V."/>
            <person name="Xu C."/>
            <person name="Bharti A.K."/>
            <person name="He W."/>
            <person name="Winter P."/>
            <person name="Zhao S."/>
            <person name="Hane J.K."/>
            <person name="Carrasquilla-Garcia N."/>
            <person name="Condie J.A."/>
            <person name="Upadhyaya H.D."/>
            <person name="Luo M.C."/>
            <person name="Thudi M."/>
            <person name="Gowda C.L."/>
            <person name="Singh N.P."/>
            <person name="Lichtenzveig J."/>
            <person name="Gali K.K."/>
            <person name="Rubio J."/>
            <person name="Nadarajan N."/>
            <person name="Dolezel J."/>
            <person name="Bansal K.C."/>
            <person name="Xu X."/>
            <person name="Edwards D."/>
            <person name="Zhang G."/>
            <person name="Kahl G."/>
            <person name="Gil J."/>
            <person name="Singh K.B."/>
            <person name="Datta S.K."/>
            <person name="Jackson S.A."/>
            <person name="Wang J."/>
            <person name="Cook D.R."/>
        </authorList>
    </citation>
    <scope>NUCLEOTIDE SEQUENCE [LARGE SCALE GENOMIC DNA]</scope>
    <source>
        <strain evidence="18">cv. CDC Frontier</strain>
    </source>
</reference>
<keyword evidence="9" id="KW-0560">Oxidoreductase</keyword>
<dbReference type="InterPro" id="IPR010255">
    <property type="entry name" value="Haem_peroxidase_sf"/>
</dbReference>
<evidence type="ECO:0000256" key="10">
    <source>
        <dbReference type="ARBA" id="ARBA00023004"/>
    </source>
</evidence>
<keyword evidence="6" id="KW-0349">Heme</keyword>
<sequence>MACALKRVTISFNAMPFELKDFNASEIEDLDDGMIISTLEEINIPSPRSSISDALKSFNSKGMALKEIVTLLRAHAIGFTHCNFIRNRLSNHSSMEPSFRNKLVGLCNMQGNPKVFLDQNTYLVFDNQLYNQIFLERGVLAFDQQFASDSVTKEVVMRFTRNEESFMERFVDAMVKMRNIGVLLGNEGDIRKNCRVFNS</sequence>
<gene>
    <name evidence="19" type="primary">LOC101513670</name>
</gene>
<keyword evidence="4" id="KW-0964">Secreted</keyword>
<dbReference type="GO" id="GO:0042744">
    <property type="term" value="P:hydrogen peroxide catabolic process"/>
    <property type="evidence" value="ECO:0007669"/>
    <property type="project" value="UniProtKB-KW"/>
</dbReference>
<organism evidence="18 19">
    <name type="scientific">Cicer arietinum</name>
    <name type="common">Chickpea</name>
    <name type="synonym">Garbanzo</name>
    <dbReference type="NCBI Taxonomy" id="3827"/>
    <lineage>
        <taxon>Eukaryota</taxon>
        <taxon>Viridiplantae</taxon>
        <taxon>Streptophyta</taxon>
        <taxon>Embryophyta</taxon>
        <taxon>Tracheophyta</taxon>
        <taxon>Spermatophyta</taxon>
        <taxon>Magnoliopsida</taxon>
        <taxon>eudicotyledons</taxon>
        <taxon>Gunneridae</taxon>
        <taxon>Pentapetalae</taxon>
        <taxon>rosids</taxon>
        <taxon>fabids</taxon>
        <taxon>Fabales</taxon>
        <taxon>Fabaceae</taxon>
        <taxon>Papilionoideae</taxon>
        <taxon>50 kb inversion clade</taxon>
        <taxon>NPAAA clade</taxon>
        <taxon>Hologalegina</taxon>
        <taxon>IRL clade</taxon>
        <taxon>Cicereae</taxon>
        <taxon>Cicer</taxon>
    </lineage>
</organism>
<evidence type="ECO:0000256" key="4">
    <source>
        <dbReference type="ARBA" id="ARBA00022525"/>
    </source>
</evidence>
<dbReference type="PROSITE" id="PS50873">
    <property type="entry name" value="PEROXIDASE_4"/>
    <property type="match status" value="1"/>
</dbReference>
<dbReference type="PANTHER" id="PTHR31517:SF59">
    <property type="entry name" value="PEROXIDASE"/>
    <property type="match status" value="1"/>
</dbReference>
<keyword evidence="18" id="KW-1185">Reference proteome</keyword>
<feature type="binding site" description="axial binding residue" evidence="14">
    <location>
        <position position="75"/>
    </location>
    <ligand>
        <name>heme b</name>
        <dbReference type="ChEBI" id="CHEBI:60344"/>
    </ligand>
    <ligandPart>
        <name>Fe</name>
        <dbReference type="ChEBI" id="CHEBI:18248"/>
    </ligandPart>
</feature>
<comment type="function">
    <text evidence="2">Removal of H(2)O(2), oxidation of toxic reductants, biosynthesis and degradation of lignin, suberization, auxin catabolism, response to environmental stresses such as wounding, pathogen attack and oxidative stress. These functions might be dependent on each isozyme/isoform in each plant tissue.</text>
</comment>
<evidence type="ECO:0000256" key="5">
    <source>
        <dbReference type="ARBA" id="ARBA00022559"/>
    </source>
</evidence>
<dbReference type="eggNOG" id="ENOG502QPI1">
    <property type="taxonomic scope" value="Eukaryota"/>
</dbReference>
<comment type="similarity">
    <text evidence="16">Belongs to the peroxidase family.</text>
</comment>
<evidence type="ECO:0000256" key="1">
    <source>
        <dbReference type="ARBA" id="ARBA00000189"/>
    </source>
</evidence>
<proteinExistence type="inferred from homology"/>
<dbReference type="GO" id="GO:0020037">
    <property type="term" value="F:heme binding"/>
    <property type="evidence" value="ECO:0007669"/>
    <property type="project" value="InterPro"/>
</dbReference>
<feature type="disulfide bond" evidence="15">
    <location>
        <begin position="82"/>
        <end position="107"/>
    </location>
</feature>
<comment type="cofactor">
    <cofactor evidence="14">
        <name>heme b</name>
        <dbReference type="ChEBI" id="CHEBI:60344"/>
    </cofactor>
    <text evidence="14">Binds 1 heme b (iron(II)-protoporphyrin IX) group per subunit.</text>
</comment>
<feature type="binding site" evidence="14">
    <location>
        <position position="121"/>
    </location>
    <ligand>
        <name>Ca(2+)</name>
        <dbReference type="ChEBI" id="CHEBI:29108"/>
        <label>2</label>
    </ligand>
</feature>
<evidence type="ECO:0000256" key="8">
    <source>
        <dbReference type="ARBA" id="ARBA00022837"/>
    </source>
</evidence>
<dbReference type="PANTHER" id="PTHR31517">
    <property type="match status" value="1"/>
</dbReference>
<evidence type="ECO:0000259" key="17">
    <source>
        <dbReference type="PROSITE" id="PS50873"/>
    </source>
</evidence>
<accession>A0A1S3E0C4</accession>
<evidence type="ECO:0000313" key="18">
    <source>
        <dbReference type="Proteomes" id="UP000087171"/>
    </source>
</evidence>
<evidence type="ECO:0000256" key="14">
    <source>
        <dbReference type="PIRSR" id="PIRSR600823-3"/>
    </source>
</evidence>
<keyword evidence="12" id="KW-0376">Hydrogen peroxide</keyword>
<comment type="cofactor">
    <cofactor evidence="14">
        <name>Ca(2+)</name>
        <dbReference type="ChEBI" id="CHEBI:29108"/>
    </cofactor>
    <text evidence="14">Binds 2 calcium ions per subunit.</text>
</comment>
<evidence type="ECO:0000313" key="19">
    <source>
        <dbReference type="RefSeq" id="XP_012569207.1"/>
    </source>
</evidence>
<keyword evidence="8 14" id="KW-0106">Calcium</keyword>